<organism evidence="5 6">
    <name type="scientific">Aristolochia fimbriata</name>
    <name type="common">White veined hardy Dutchman's pipe vine</name>
    <dbReference type="NCBI Taxonomy" id="158543"/>
    <lineage>
        <taxon>Eukaryota</taxon>
        <taxon>Viridiplantae</taxon>
        <taxon>Streptophyta</taxon>
        <taxon>Embryophyta</taxon>
        <taxon>Tracheophyta</taxon>
        <taxon>Spermatophyta</taxon>
        <taxon>Magnoliopsida</taxon>
        <taxon>Magnoliidae</taxon>
        <taxon>Piperales</taxon>
        <taxon>Aristolochiaceae</taxon>
        <taxon>Aristolochia</taxon>
    </lineage>
</organism>
<proteinExistence type="predicted"/>
<evidence type="ECO:0000259" key="3">
    <source>
        <dbReference type="Pfam" id="PF01764"/>
    </source>
</evidence>
<feature type="compositionally biased region" description="Polar residues" evidence="1">
    <location>
        <begin position="574"/>
        <end position="591"/>
    </location>
</feature>
<evidence type="ECO:0000313" key="5">
    <source>
        <dbReference type="EMBL" id="KAG9447170.1"/>
    </source>
</evidence>
<dbReference type="PANTHER" id="PTHR47030">
    <property type="entry name" value="LIPASE CLASS 3 FAMILY PROTEIN"/>
    <property type="match status" value="1"/>
</dbReference>
<evidence type="ECO:0000313" key="6">
    <source>
        <dbReference type="Proteomes" id="UP000825729"/>
    </source>
</evidence>
<feature type="transmembrane region" description="Helical" evidence="2">
    <location>
        <begin position="51"/>
        <end position="75"/>
    </location>
</feature>
<protein>
    <recommendedName>
        <fullName evidence="7">Fungal lipase-like domain-containing protein</fullName>
    </recommendedName>
</protein>
<evidence type="ECO:0000259" key="4">
    <source>
        <dbReference type="Pfam" id="PF24057"/>
    </source>
</evidence>
<feature type="transmembrane region" description="Helical" evidence="2">
    <location>
        <begin position="108"/>
        <end position="131"/>
    </location>
</feature>
<dbReference type="CDD" id="cd00519">
    <property type="entry name" value="Lipase_3"/>
    <property type="match status" value="1"/>
</dbReference>
<keyword evidence="6" id="KW-1185">Reference proteome</keyword>
<name>A0AAV7EEC8_ARIFI</name>
<comment type="caution">
    <text evidence="5">The sequence shown here is derived from an EMBL/GenBank/DDBJ whole genome shotgun (WGS) entry which is preliminary data.</text>
</comment>
<dbReference type="InterPro" id="IPR002921">
    <property type="entry name" value="Fungal_lipase-type"/>
</dbReference>
<keyword evidence="2" id="KW-0812">Transmembrane</keyword>
<dbReference type="InterPro" id="IPR029058">
    <property type="entry name" value="AB_hydrolase_fold"/>
</dbReference>
<keyword evidence="2" id="KW-1133">Transmembrane helix</keyword>
<dbReference type="Pfam" id="PF24057">
    <property type="entry name" value="DUF7358"/>
    <property type="match status" value="1"/>
</dbReference>
<reference evidence="5 6" key="1">
    <citation type="submission" date="2021-07" db="EMBL/GenBank/DDBJ databases">
        <title>The Aristolochia fimbriata genome: insights into angiosperm evolution, floral development and chemical biosynthesis.</title>
        <authorList>
            <person name="Jiao Y."/>
        </authorList>
    </citation>
    <scope>NUCLEOTIDE SEQUENCE [LARGE SCALE GENOMIC DNA]</scope>
    <source>
        <strain evidence="5">IBCAS-2021</strain>
        <tissue evidence="5">Leaf</tissue>
    </source>
</reference>
<dbReference type="SUPFAM" id="SSF53474">
    <property type="entry name" value="alpha/beta-Hydrolases"/>
    <property type="match status" value="1"/>
</dbReference>
<dbReference type="Pfam" id="PF01764">
    <property type="entry name" value="Lipase_3"/>
    <property type="match status" value="1"/>
</dbReference>
<gene>
    <name evidence="5" type="ORF">H6P81_013298</name>
</gene>
<accession>A0AAV7EEC8</accession>
<evidence type="ECO:0000256" key="1">
    <source>
        <dbReference type="SAM" id="MobiDB-lite"/>
    </source>
</evidence>
<dbReference type="GO" id="GO:0006629">
    <property type="term" value="P:lipid metabolic process"/>
    <property type="evidence" value="ECO:0007669"/>
    <property type="project" value="InterPro"/>
</dbReference>
<dbReference type="InterPro" id="IPR055782">
    <property type="entry name" value="DUF7358"/>
</dbReference>
<feature type="domain" description="DUF7358" evidence="4">
    <location>
        <begin position="15"/>
        <end position="243"/>
    </location>
</feature>
<evidence type="ECO:0008006" key="7">
    <source>
        <dbReference type="Google" id="ProtNLM"/>
    </source>
</evidence>
<feature type="domain" description="Fungal lipase-type" evidence="3">
    <location>
        <begin position="316"/>
        <end position="469"/>
    </location>
</feature>
<feature type="transmembrane region" description="Helical" evidence="2">
    <location>
        <begin position="20"/>
        <end position="45"/>
    </location>
</feature>
<feature type="region of interest" description="Disordered" evidence="1">
    <location>
        <begin position="567"/>
        <end position="607"/>
    </location>
</feature>
<sequence>MANFAAEKLKLFSKLKAVRWVAFLLGFLNLGVIFLGTFIILAFLGRCGGGSILPVAALVLVSTVRIMSMIGTAIAQEATATTIISQAVESSVVDAVIRHERRIRYKRWLWWTRFAMIVAVLQFLGATYLLFVTVKYASYHGESQACFLGQDTGSKSWKRSSMFLFLFLAWLLAVIQCFTGTDVLRWRSFYATHDSAWKAHYHEVFDHGIREALCCMGRVKYMSVLEEDEVHSVARLLGDLVAYRASGTGHLELLAGFALLQRHRPPINPMEQQMEAPESQIQEALTLHPFAEAAYTATREAAYFVVVMHHLRTVLIAVRGTETPEDLLTDGLCSECSMTMDDLDGLTKKHLPPLVKRCVLSSFPHYGHSGIVETARELFMQLDCESADKDHDFGSTGFLSSLLGDGCECEGYHLRIVGHSLGGSIAALLGIRLYRRYPNLHVFSYGPLPCVDSVVSEACSSFITSIIYNDEFSSRLSVNSILRLRAAAVTALSQDASTDSAVICKFARKVLLASKYQTGCEQNQGEEYKHSRRKKPYKHAVKGGAFLCAHAVSCMANMNSPRHSLVISKEDSAPPSNATSNPDSNDGTATSPVGAEEPLVPESSSISSEISREGLDEYINPFYDTTDCSNSGRDSLPQFVDNLPSALEESTKDHPEMYMPGLLIHLVPEHKDVWTLWRSWKILEYERNYRAYVARKESFESIIVSPYMFLDHLPWRCHYAMQRVLETRKTNGQINIDLLKESYMV</sequence>
<dbReference type="Gene3D" id="3.40.50.1820">
    <property type="entry name" value="alpha/beta hydrolase"/>
    <property type="match status" value="1"/>
</dbReference>
<feature type="transmembrane region" description="Helical" evidence="2">
    <location>
        <begin position="162"/>
        <end position="184"/>
    </location>
</feature>
<evidence type="ECO:0000256" key="2">
    <source>
        <dbReference type="SAM" id="Phobius"/>
    </source>
</evidence>
<dbReference type="AlphaFoldDB" id="A0AAV7EEC8"/>
<keyword evidence="2" id="KW-0472">Membrane</keyword>
<dbReference type="Proteomes" id="UP000825729">
    <property type="component" value="Unassembled WGS sequence"/>
</dbReference>
<dbReference type="EMBL" id="JAINDJ010000005">
    <property type="protein sequence ID" value="KAG9447170.1"/>
    <property type="molecule type" value="Genomic_DNA"/>
</dbReference>
<dbReference type="PANTHER" id="PTHR47030:SF2">
    <property type="entry name" value="LIPASE CLASS 3 FAMILY PROTEIN"/>
    <property type="match status" value="1"/>
</dbReference>